<dbReference type="InterPro" id="IPR036271">
    <property type="entry name" value="Tet_transcr_reg_TetR-rel_C_sf"/>
</dbReference>
<proteinExistence type="predicted"/>
<protein>
    <submittedName>
        <fullName evidence="6">TetR/AcrR family transcriptional regulator</fullName>
    </submittedName>
</protein>
<dbReference type="GO" id="GO:0003677">
    <property type="term" value="F:DNA binding"/>
    <property type="evidence" value="ECO:0007669"/>
    <property type="project" value="UniProtKB-UniRule"/>
</dbReference>
<dbReference type="Gene3D" id="1.10.10.60">
    <property type="entry name" value="Homeodomain-like"/>
    <property type="match status" value="1"/>
</dbReference>
<dbReference type="InterPro" id="IPR009057">
    <property type="entry name" value="Homeodomain-like_sf"/>
</dbReference>
<evidence type="ECO:0000256" key="4">
    <source>
        <dbReference type="PROSITE-ProRule" id="PRU00335"/>
    </source>
</evidence>
<dbReference type="SUPFAM" id="SSF48498">
    <property type="entry name" value="Tetracyclin repressor-like, C-terminal domain"/>
    <property type="match status" value="1"/>
</dbReference>
<dbReference type="Proteomes" id="UP000295710">
    <property type="component" value="Unassembled WGS sequence"/>
</dbReference>
<evidence type="ECO:0000256" key="2">
    <source>
        <dbReference type="ARBA" id="ARBA00023125"/>
    </source>
</evidence>
<sequence length="189" mass="21591">MSRMKTGKEAIISRAAQMANESGEQSISLKLLAQDLGIQPPSLYYYFKSLDDLKRELMLYGWRQMEEQLLRSMIGVSGYDAIRAVSYAFYRFAVNNPGVLNVMLWYNQYEDKETSENTSELFAALHRIMDSLNISEESRLHLIRTVRGLLQGFILLVNHKAFGDSPSIEDSFEFSLNVLIEGMKSLEGK</sequence>
<dbReference type="GO" id="GO:0045892">
    <property type="term" value="P:negative regulation of DNA-templated transcription"/>
    <property type="evidence" value="ECO:0007669"/>
    <property type="project" value="InterPro"/>
</dbReference>
<accession>A0A4R4FFX9</accession>
<dbReference type="InterPro" id="IPR001647">
    <property type="entry name" value="HTH_TetR"/>
</dbReference>
<evidence type="ECO:0000313" key="6">
    <source>
        <dbReference type="EMBL" id="TDA22527.1"/>
    </source>
</evidence>
<evidence type="ECO:0000256" key="3">
    <source>
        <dbReference type="ARBA" id="ARBA00023163"/>
    </source>
</evidence>
<keyword evidence="1" id="KW-0805">Transcription regulation</keyword>
<organism evidence="6 7">
    <name type="scientific">Extibacter muris</name>
    <dbReference type="NCBI Taxonomy" id="1796622"/>
    <lineage>
        <taxon>Bacteria</taxon>
        <taxon>Bacillati</taxon>
        <taxon>Bacillota</taxon>
        <taxon>Clostridia</taxon>
        <taxon>Lachnospirales</taxon>
        <taxon>Lachnospiraceae</taxon>
        <taxon>Extibacter</taxon>
    </lineage>
</organism>
<feature type="DNA-binding region" description="H-T-H motif" evidence="4">
    <location>
        <begin position="28"/>
        <end position="47"/>
    </location>
</feature>
<dbReference type="InterPro" id="IPR003012">
    <property type="entry name" value="Tet_transcr_reg_TetR"/>
</dbReference>
<dbReference type="InterPro" id="IPR025996">
    <property type="entry name" value="MT1864/Rv1816-like_C"/>
</dbReference>
<dbReference type="RefSeq" id="WP_132275370.1">
    <property type="nucleotide sequence ID" value="NZ_JAOBST010000024.1"/>
</dbReference>
<dbReference type="Gene3D" id="1.10.357.10">
    <property type="entry name" value="Tetracycline Repressor, domain 2"/>
    <property type="match status" value="1"/>
</dbReference>
<evidence type="ECO:0000256" key="1">
    <source>
        <dbReference type="ARBA" id="ARBA00023015"/>
    </source>
</evidence>
<keyword evidence="7" id="KW-1185">Reference proteome</keyword>
<dbReference type="GO" id="GO:0046677">
    <property type="term" value="P:response to antibiotic"/>
    <property type="evidence" value="ECO:0007669"/>
    <property type="project" value="InterPro"/>
</dbReference>
<dbReference type="Pfam" id="PF13305">
    <property type="entry name" value="TetR_C_33"/>
    <property type="match status" value="1"/>
</dbReference>
<feature type="domain" description="HTH tetR-type" evidence="5">
    <location>
        <begin position="5"/>
        <end position="65"/>
    </location>
</feature>
<name>A0A4R4FFX9_9FIRM</name>
<keyword evidence="3" id="KW-0804">Transcription</keyword>
<reference evidence="6 7" key="1">
    <citation type="journal article" date="2016" name="Nat. Microbiol.">
        <title>The Mouse Intestinal Bacterial Collection (miBC) provides host-specific insight into cultured diversity and functional potential of the gut microbiota.</title>
        <authorList>
            <person name="Lagkouvardos I."/>
            <person name="Pukall R."/>
            <person name="Abt B."/>
            <person name="Foesel B.U."/>
            <person name="Meier-Kolthoff J.P."/>
            <person name="Kumar N."/>
            <person name="Bresciani A."/>
            <person name="Martinez I."/>
            <person name="Just S."/>
            <person name="Ziegler C."/>
            <person name="Brugiroux S."/>
            <person name="Garzetti D."/>
            <person name="Wenning M."/>
            <person name="Bui T.P."/>
            <person name="Wang J."/>
            <person name="Hugenholtz F."/>
            <person name="Plugge C.M."/>
            <person name="Peterson D.A."/>
            <person name="Hornef M.W."/>
            <person name="Baines J.F."/>
            <person name="Smidt H."/>
            <person name="Walter J."/>
            <person name="Kristiansen K."/>
            <person name="Nielsen H.B."/>
            <person name="Haller D."/>
            <person name="Overmann J."/>
            <person name="Stecher B."/>
            <person name="Clavel T."/>
        </authorList>
    </citation>
    <scope>NUCLEOTIDE SEQUENCE [LARGE SCALE GENOMIC DNA]</scope>
    <source>
        <strain evidence="6 7">DSM 28560</strain>
    </source>
</reference>
<dbReference type="SUPFAM" id="SSF46689">
    <property type="entry name" value="Homeodomain-like"/>
    <property type="match status" value="1"/>
</dbReference>
<dbReference type="PROSITE" id="PS50977">
    <property type="entry name" value="HTH_TETR_2"/>
    <property type="match status" value="1"/>
</dbReference>
<keyword evidence="2 4" id="KW-0238">DNA-binding</keyword>
<dbReference type="PRINTS" id="PR00400">
    <property type="entry name" value="TETREPRESSOR"/>
</dbReference>
<dbReference type="EMBL" id="SMMX01000003">
    <property type="protein sequence ID" value="TDA22527.1"/>
    <property type="molecule type" value="Genomic_DNA"/>
</dbReference>
<comment type="caution">
    <text evidence="6">The sequence shown here is derived from an EMBL/GenBank/DDBJ whole genome shotgun (WGS) entry which is preliminary data.</text>
</comment>
<dbReference type="Pfam" id="PF00440">
    <property type="entry name" value="TetR_N"/>
    <property type="match status" value="1"/>
</dbReference>
<evidence type="ECO:0000259" key="5">
    <source>
        <dbReference type="PROSITE" id="PS50977"/>
    </source>
</evidence>
<dbReference type="AlphaFoldDB" id="A0A4R4FFX9"/>
<evidence type="ECO:0000313" key="7">
    <source>
        <dbReference type="Proteomes" id="UP000295710"/>
    </source>
</evidence>
<gene>
    <name evidence="6" type="ORF">E1963_03565</name>
</gene>